<keyword evidence="1" id="KW-0614">Plasmid</keyword>
<accession>A0A6H1PTP4</accession>
<geneLocation type="plasmid" evidence="1">
    <name>p19051-FIIK</name>
</geneLocation>
<dbReference type="AlphaFoldDB" id="A0A6H1PTP4"/>
<protein>
    <submittedName>
        <fullName evidence="1">Uncharacterized protein</fullName>
    </submittedName>
</protein>
<dbReference type="EMBL" id="MN823997">
    <property type="protein sequence ID" value="QIZ17435.1"/>
    <property type="molecule type" value="Genomic_DNA"/>
</dbReference>
<sequence length="57" mass="6364">MKSACCDELIPVGWTGAIACLPVGLNMVKHFPVLLQESWQKKQVSTGRYEATFSEKH</sequence>
<reference evidence="1" key="1">
    <citation type="submission" date="2019-12" db="EMBL/GenBank/DDBJ databases">
        <authorList>
            <person name="Zhou D."/>
        </authorList>
    </citation>
    <scope>NUCLEOTIDE SEQUENCE</scope>
    <source>
        <strain evidence="1">111119051</strain>
        <plasmid evidence="1">p19051-FIIK</plasmid>
    </source>
</reference>
<dbReference type="PROSITE" id="PS51257">
    <property type="entry name" value="PROKAR_LIPOPROTEIN"/>
    <property type="match status" value="1"/>
</dbReference>
<organism evidence="1">
    <name type="scientific">Klebsiella pneumoniae</name>
    <dbReference type="NCBI Taxonomy" id="573"/>
    <lineage>
        <taxon>Bacteria</taxon>
        <taxon>Pseudomonadati</taxon>
        <taxon>Pseudomonadota</taxon>
        <taxon>Gammaproteobacteria</taxon>
        <taxon>Enterobacterales</taxon>
        <taxon>Enterobacteriaceae</taxon>
        <taxon>Klebsiella/Raoultella group</taxon>
        <taxon>Klebsiella</taxon>
        <taxon>Klebsiella pneumoniae complex</taxon>
    </lineage>
</organism>
<evidence type="ECO:0000313" key="1">
    <source>
        <dbReference type="EMBL" id="QIZ17435.1"/>
    </source>
</evidence>
<proteinExistence type="predicted"/>
<name>A0A6H1PTP4_KLEPN</name>